<feature type="region of interest" description="Disordered" evidence="7">
    <location>
        <begin position="323"/>
        <end position="354"/>
    </location>
</feature>
<dbReference type="STRING" id="857967.G0QYW1"/>
<feature type="zinc finger region" description="CR-type" evidence="6">
    <location>
        <begin position="78"/>
        <end position="156"/>
    </location>
</feature>
<dbReference type="Pfam" id="PF01556">
    <property type="entry name" value="DnaJ_C"/>
    <property type="match status" value="1"/>
</dbReference>
<dbReference type="Proteomes" id="UP000008983">
    <property type="component" value="Unassembled WGS sequence"/>
</dbReference>
<dbReference type="GeneID" id="14905698"/>
<protein>
    <recommendedName>
        <fullName evidence="8">CR-type domain-containing protein</fullName>
    </recommendedName>
</protein>
<dbReference type="Gene3D" id="2.60.260.20">
    <property type="entry name" value="Urease metallochaperone UreE, N-terminal domain"/>
    <property type="match status" value="2"/>
</dbReference>
<dbReference type="GO" id="GO:0008270">
    <property type="term" value="F:zinc ion binding"/>
    <property type="evidence" value="ECO:0007669"/>
    <property type="project" value="UniProtKB-KW"/>
</dbReference>
<keyword evidence="5" id="KW-0143">Chaperone</keyword>
<dbReference type="InParanoid" id="G0QYW1"/>
<dbReference type="InterPro" id="IPR001305">
    <property type="entry name" value="HSP_DnaJ_Cys-rich_dom"/>
</dbReference>
<gene>
    <name evidence="9" type="ORF">IMG5_152740</name>
</gene>
<dbReference type="GO" id="GO:0005737">
    <property type="term" value="C:cytoplasm"/>
    <property type="evidence" value="ECO:0007669"/>
    <property type="project" value="TreeGrafter"/>
</dbReference>
<dbReference type="AlphaFoldDB" id="G0QYW1"/>
<dbReference type="PANTHER" id="PTHR43096">
    <property type="entry name" value="DNAJ HOMOLOG 1, MITOCHONDRIAL-RELATED"/>
    <property type="match status" value="1"/>
</dbReference>
<dbReference type="eggNOG" id="KOG0715">
    <property type="taxonomic scope" value="Eukaryota"/>
</dbReference>
<dbReference type="Pfam" id="PF00684">
    <property type="entry name" value="DnaJ_CXXCXGXG"/>
    <property type="match status" value="1"/>
</dbReference>
<sequence length="354" mass="40020">DILKDENKRKMYDLTGDALSQGPQGDFQRQKQYQNTNQADDIFGDFEKVFNMQGFGRVQKGQDIIVNIDASFLEAINGFEKKVSYTRKGACSVCKGSKCKDGTSPIRCSACAGKGSVNHRQGPMTIQMACSKCNGEGQFIKFPCTNCKGSGLSVNKYEENIKIPRGVQNGQSIKIPRKGNEIEGNGIPGDLIIKILVKEDKFFQRENNDIISQHFITISQAVLGTKIQVKTLDGTKDQDIQPGVQHGDRICIQNMVLYIFTQFFVILFFLNQKKGVELDSGNRGNHYVVIKIIVPQNLSREMRSLYEQLAQVEPKVDQKIYEKKEQEDKQEGYQNQDENKSENIFNKFKKVWGS</sequence>
<dbReference type="InterPro" id="IPR002939">
    <property type="entry name" value="DnaJ_C"/>
</dbReference>
<dbReference type="RefSeq" id="XP_004030826.1">
    <property type="nucleotide sequence ID" value="XM_004030778.1"/>
</dbReference>
<evidence type="ECO:0000259" key="8">
    <source>
        <dbReference type="PROSITE" id="PS51188"/>
    </source>
</evidence>
<keyword evidence="10" id="KW-1185">Reference proteome</keyword>
<evidence type="ECO:0000256" key="7">
    <source>
        <dbReference type="SAM" id="MobiDB-lite"/>
    </source>
</evidence>
<dbReference type="PROSITE" id="PS51188">
    <property type="entry name" value="ZF_CR"/>
    <property type="match status" value="1"/>
</dbReference>
<dbReference type="InterPro" id="IPR008971">
    <property type="entry name" value="HSP40/DnaJ_pept-bd"/>
</dbReference>
<dbReference type="EMBL" id="GL984130">
    <property type="protein sequence ID" value="EGR29590.1"/>
    <property type="molecule type" value="Genomic_DNA"/>
</dbReference>
<evidence type="ECO:0000256" key="1">
    <source>
        <dbReference type="ARBA" id="ARBA00022723"/>
    </source>
</evidence>
<evidence type="ECO:0000256" key="3">
    <source>
        <dbReference type="ARBA" id="ARBA00022771"/>
    </source>
</evidence>
<dbReference type="SUPFAM" id="SSF49493">
    <property type="entry name" value="HSP40/DnaJ peptide-binding domain"/>
    <property type="match status" value="2"/>
</dbReference>
<keyword evidence="4 6" id="KW-0862">Zinc</keyword>
<dbReference type="PANTHER" id="PTHR43096:SF52">
    <property type="entry name" value="DNAJ HOMOLOG 1, MITOCHONDRIAL-RELATED"/>
    <property type="match status" value="1"/>
</dbReference>
<evidence type="ECO:0000256" key="2">
    <source>
        <dbReference type="ARBA" id="ARBA00022737"/>
    </source>
</evidence>
<dbReference type="FunFam" id="2.10.230.10:FF:000002">
    <property type="entry name" value="Molecular chaperone DnaJ"/>
    <property type="match status" value="1"/>
</dbReference>
<dbReference type="CDD" id="cd10747">
    <property type="entry name" value="DnaJ_C"/>
    <property type="match status" value="1"/>
</dbReference>
<feature type="compositionally biased region" description="Basic and acidic residues" evidence="7">
    <location>
        <begin position="323"/>
        <end position="341"/>
    </location>
</feature>
<keyword evidence="1 6" id="KW-0479">Metal-binding</keyword>
<keyword evidence="3 6" id="KW-0863">Zinc-finger</keyword>
<keyword evidence="2" id="KW-0677">Repeat</keyword>
<organism evidence="9 10">
    <name type="scientific">Ichthyophthirius multifiliis</name>
    <name type="common">White spot disease agent</name>
    <name type="synonym">Ich</name>
    <dbReference type="NCBI Taxonomy" id="5932"/>
    <lineage>
        <taxon>Eukaryota</taxon>
        <taxon>Sar</taxon>
        <taxon>Alveolata</taxon>
        <taxon>Ciliophora</taxon>
        <taxon>Intramacronucleata</taxon>
        <taxon>Oligohymenophorea</taxon>
        <taxon>Hymenostomatida</taxon>
        <taxon>Ophryoglenina</taxon>
        <taxon>Ichthyophthirius</taxon>
    </lineage>
</organism>
<dbReference type="GO" id="GO:0031072">
    <property type="term" value="F:heat shock protein binding"/>
    <property type="evidence" value="ECO:0007669"/>
    <property type="project" value="InterPro"/>
</dbReference>
<dbReference type="GO" id="GO:0051082">
    <property type="term" value="F:unfolded protein binding"/>
    <property type="evidence" value="ECO:0007669"/>
    <property type="project" value="InterPro"/>
</dbReference>
<name>G0QYW1_ICHMU</name>
<feature type="domain" description="CR-type" evidence="8">
    <location>
        <begin position="78"/>
        <end position="156"/>
    </location>
</feature>
<accession>G0QYW1</accession>
<evidence type="ECO:0000256" key="6">
    <source>
        <dbReference type="PROSITE-ProRule" id="PRU00546"/>
    </source>
</evidence>
<dbReference type="OMA" id="LIFMQRG"/>
<reference evidence="9 10" key="1">
    <citation type="submission" date="2011-07" db="EMBL/GenBank/DDBJ databases">
        <authorList>
            <person name="Coyne R."/>
            <person name="Brami D."/>
            <person name="Johnson J."/>
            <person name="Hostetler J."/>
            <person name="Hannick L."/>
            <person name="Clark T."/>
            <person name="Cassidy-Hanley D."/>
            <person name="Inman J."/>
        </authorList>
    </citation>
    <scope>NUCLEOTIDE SEQUENCE [LARGE SCALE GENOMIC DNA]</scope>
    <source>
        <strain evidence="9 10">G5</strain>
    </source>
</reference>
<feature type="non-terminal residue" evidence="9">
    <location>
        <position position="1"/>
    </location>
</feature>
<dbReference type="InterPro" id="IPR036410">
    <property type="entry name" value="HSP_DnaJ_Cys-rich_dom_sf"/>
</dbReference>
<dbReference type="SUPFAM" id="SSF57938">
    <property type="entry name" value="DnaJ/Hsp40 cysteine-rich domain"/>
    <property type="match status" value="1"/>
</dbReference>
<evidence type="ECO:0000256" key="4">
    <source>
        <dbReference type="ARBA" id="ARBA00022833"/>
    </source>
</evidence>
<evidence type="ECO:0000313" key="9">
    <source>
        <dbReference type="EMBL" id="EGR29590.1"/>
    </source>
</evidence>
<evidence type="ECO:0000313" key="10">
    <source>
        <dbReference type="Proteomes" id="UP000008983"/>
    </source>
</evidence>
<evidence type="ECO:0000256" key="5">
    <source>
        <dbReference type="ARBA" id="ARBA00023186"/>
    </source>
</evidence>
<dbReference type="OrthoDB" id="10256793at2759"/>
<dbReference type="GO" id="GO:0042026">
    <property type="term" value="P:protein refolding"/>
    <property type="evidence" value="ECO:0007669"/>
    <property type="project" value="TreeGrafter"/>
</dbReference>
<dbReference type="Gene3D" id="2.10.230.10">
    <property type="entry name" value="Heat shock protein DnaJ, cysteine-rich domain"/>
    <property type="match status" value="1"/>
</dbReference>
<proteinExistence type="predicted"/>